<organism evidence="5 6">
    <name type="scientific">Prosthecobacter fusiformis</name>
    <dbReference type="NCBI Taxonomy" id="48464"/>
    <lineage>
        <taxon>Bacteria</taxon>
        <taxon>Pseudomonadati</taxon>
        <taxon>Verrucomicrobiota</taxon>
        <taxon>Verrucomicrobiia</taxon>
        <taxon>Verrucomicrobiales</taxon>
        <taxon>Verrucomicrobiaceae</taxon>
        <taxon>Prosthecobacter</taxon>
    </lineage>
</organism>
<dbReference type="Proteomes" id="UP000295662">
    <property type="component" value="Unassembled WGS sequence"/>
</dbReference>
<dbReference type="InterPro" id="IPR032179">
    <property type="entry name" value="Cry22Aa_Ig-like"/>
</dbReference>
<feature type="domain" description="PA14" evidence="4">
    <location>
        <begin position="1087"/>
        <end position="1246"/>
    </location>
</feature>
<dbReference type="SMART" id="SM00758">
    <property type="entry name" value="PA14"/>
    <property type="match status" value="5"/>
</dbReference>
<dbReference type="PANTHER" id="PTHR46769">
    <property type="entry name" value="POLYCYSTIC KIDNEY AND HEPATIC DISEASE 1 (AUTOSOMAL RECESSIVE)-LIKE 1"/>
    <property type="match status" value="1"/>
</dbReference>
<evidence type="ECO:0000256" key="1">
    <source>
        <dbReference type="ARBA" id="ARBA00022729"/>
    </source>
</evidence>
<dbReference type="OrthoDB" id="173868at2"/>
<dbReference type="EMBL" id="SOCA01000003">
    <property type="protein sequence ID" value="TDU71199.1"/>
    <property type="molecule type" value="Genomic_DNA"/>
</dbReference>
<dbReference type="Pfam" id="PF16403">
    <property type="entry name" value="Bact_surface_Ig-like"/>
    <property type="match status" value="1"/>
</dbReference>
<dbReference type="Pfam" id="PF08811">
    <property type="entry name" value="DUF1800"/>
    <property type="match status" value="1"/>
</dbReference>
<dbReference type="InterPro" id="IPR035986">
    <property type="entry name" value="PKD_dom_sf"/>
</dbReference>
<dbReference type="InterPro" id="IPR014917">
    <property type="entry name" value="DUF1800"/>
</dbReference>
<dbReference type="SUPFAM" id="SSF49299">
    <property type="entry name" value="PKD domain"/>
    <property type="match status" value="1"/>
</dbReference>
<comment type="caution">
    <text evidence="5">The sequence shown here is derived from an EMBL/GenBank/DDBJ whole genome shotgun (WGS) entry which is preliminary data.</text>
</comment>
<sequence>MQKAPALIFSVVLALSAFAQAQTGVLREVWTNLDGGAVADLTLSPDYPANPVLRVVDATFASPVNWSDRYGLRMRAYLTPAVSGNYTFWVSGDDYCELWLSTNDSAANKTRIAHVPGWTDAKQWTKFTEQRSSPVSLVAGTRYYIEALMKEGSGGDGLAVAWATSPSATPQVIPGAVLTPVEVPATIPVGLIVEAGKTITQYAPNYTVELVAQALNVADANIAATVQWSQVSGPAATLATPALPTTQLTVSRAGTYVFRATATHSELTATDDVTVVIAPPLAPDAGKALAEYWFGVDGNTVASLSRSLDYPNFPHAHRLVTTLTQTQNLGELYGQRVRGFILVPTTGSYRFYMAANEKAEFLLSTDDSTANLQSRASVTTAVGVTTFSNHASQASPLISLVAGRKYAFEIRHKEEWSTDHLTLMWQQPGQDFLSEIVGEYLAPPADSAAVVAATQEFDLAHDYILNAGRDAVLHMPRNSISFSAYESRRNWGEDTPVRAWSQVSGPSGALFSAASAAQTLVTLPKAGIYVLRYSVTTLNNTSTDEVTVEVKAPINAQVGSLTRQVWWERNFANLDALRADPAYPNHPDIVDTIPDLKQANNWADRYATRVSGILNVPAGGKDPVNYLFYVAGDDAVEFSISTDTSPANLRKVCYATTASGREVWTNEASQTSAPIALKPGGRYYVELLHKETWSSDYFAVAWSPESDRRPKVIEGSYLEPSQKAPAFDPTLTFYARAGKDRTFWWPHDRTRLAGSWVKAISSDKTPTVLWKQVSGPKSTLVEPSSLTSEVIFSAAGIYTYELAVTEGSYTHRDTVIITVTKPLLANAGSLTRSVWLDVAGATLADLLAYDPTLSYPHIEDLLPGAEPPASWADYHGTRLKGSLVVPVAGAYTFWIASDDASEMKFDLKDGQGLRRIAYLDTAVNNSRDWDRRASQKSVTFNLLAGVLYPLEILHKENNSSDYLAVAMDGPATNGREVISRGFLVPEKAAPAFNPEITVALGTDRTILWPQNQLALAALVYDLKQGPQPITYQWSSKSAKVTFDSKTGPVAMVTFGGPGVYEIKMTASDGVSTASDIMLVTVQNPLTAKSGGLLRETWTGVSGYQLVNLTNSAAYKGPPSFTDIIPNLETPSNWGDNYGQRLTGFLQVPVEGDYVFLLASDEESAFWLNPTGPAAAGAQKICSTPYSTGWHNWTRYPSQKSAVIHLVPGIRYYVQALHKESGSDDYFAMAYRLSTQTDAEAQIIPGTLLSPPDGVTASAFDGEMNIRAGEDQTSFWPRKRFTLRGSAVDYVPGPQALAYRWSVLKGPKGAVFDSPTALTTAVELPAAGTYQLQLTATDGVNTRSATMGIIISPQLAAGTGSILAETFNGITGGWVTDLVASSKFPNSPDSRVQLSGTEIVSNKGDNYGMLLRGYLHPPASGIYRFNLASDDWSEVHISPDRTPENKELACFVPAGTDYYEWRKFPDYQLSRPISLAKGKSYYIEIRYKESGWRDHLALAWLRPGNAAFEVIDGPFLSPFQLADKQPPTITLTGGSNVTVNVGSSYVDPGFSAQDLEDGNLTGSVTTQGTVDTTKPGTYVIRYVVTDSSGNQSVVATRQVTVAVAEGTDPIYPPDSSGSHATTAWSAPATVTDIEAARFLKQATFGPSEADIARVKQLGFSKWIDEQLALPVTSHLSHMDQMALFEGAQEKLIELSRTANTLGLPGKVMPMTSTPLETEDRLYSWWTLAATSPDQLRQRVALALSEILVISDRNGSLRNYPRGCTNYYDLLVRSVAPGVTYRKLLEDITFNPMMGTWLTMVRSSKAQPDENYPREIMQLFSIGLDHLNKDGTLKRNGSGNAIPTYTQEEILELSRAFTGWTFNNSRSFTWSGNATDEINPMMSFEDYHDRGQKVIVGGATIPAGQTAVEDVRSCLDILAAHPNVGPFISKRLIQRLVTSNPSPAYIFRVSKTWDNNGKGVRGDIGAVVKAILMDREARTLGTTASAGKMSEPMVRLARMLRAFPKPPSSNPPVLGRYIMWNATDELGQWPMQAPTVFNFFNPSYSPPGAILDAGIVSPEYEITTELTVTDTANYFYEGVTNGFYTNQGGRVGLDITPLTALWSTPDALLAKLETLLLGRTMSAGLRDSLVSLHTLHAANSTNGVKAMLQLITASPEFVTER</sequence>
<feature type="signal peptide" evidence="2">
    <location>
        <begin position="1"/>
        <end position="21"/>
    </location>
</feature>
<dbReference type="Gene3D" id="2.60.120.1560">
    <property type="match status" value="3"/>
</dbReference>
<feature type="domain" description="PA14" evidence="4">
    <location>
        <begin position="556"/>
        <end position="716"/>
    </location>
</feature>
<dbReference type="SUPFAM" id="SSF56988">
    <property type="entry name" value="Anthrax protective antigen"/>
    <property type="match status" value="2"/>
</dbReference>
<evidence type="ECO:0000259" key="4">
    <source>
        <dbReference type="PROSITE" id="PS51820"/>
    </source>
</evidence>
<dbReference type="Pfam" id="PF07691">
    <property type="entry name" value="PA14"/>
    <property type="match status" value="2"/>
</dbReference>
<name>A0A4R7S0L6_9BACT</name>
<evidence type="ECO:0000313" key="5">
    <source>
        <dbReference type="EMBL" id="TDU71199.1"/>
    </source>
</evidence>
<proteinExistence type="predicted"/>
<dbReference type="InterPro" id="IPR052387">
    <property type="entry name" value="Fibrocystin"/>
</dbReference>
<evidence type="ECO:0000313" key="6">
    <source>
        <dbReference type="Proteomes" id="UP000295662"/>
    </source>
</evidence>
<evidence type="ECO:0000259" key="3">
    <source>
        <dbReference type="PROSITE" id="PS50093"/>
    </source>
</evidence>
<feature type="domain" description="PA14" evidence="4">
    <location>
        <begin position="825"/>
        <end position="982"/>
    </location>
</feature>
<dbReference type="InterPro" id="IPR037524">
    <property type="entry name" value="PA14/GLEYA"/>
</dbReference>
<feature type="domain" description="PKD" evidence="3">
    <location>
        <begin position="1028"/>
        <end position="1088"/>
    </location>
</feature>
<feature type="chain" id="PRO_5020316100" evidence="2">
    <location>
        <begin position="22"/>
        <end position="2159"/>
    </location>
</feature>
<dbReference type="SMART" id="SM00089">
    <property type="entry name" value="PKD"/>
    <property type="match status" value="3"/>
</dbReference>
<evidence type="ECO:0000256" key="2">
    <source>
        <dbReference type="SAM" id="SignalP"/>
    </source>
</evidence>
<feature type="domain" description="PA14" evidence="4">
    <location>
        <begin position="20"/>
        <end position="177"/>
    </location>
</feature>
<dbReference type="InterPro" id="IPR022409">
    <property type="entry name" value="PKD/Chitinase_dom"/>
</dbReference>
<dbReference type="Gene3D" id="2.60.40.10">
    <property type="entry name" value="Immunoglobulins"/>
    <property type="match status" value="6"/>
</dbReference>
<dbReference type="InterPro" id="IPR011658">
    <property type="entry name" value="PA14_dom"/>
</dbReference>
<dbReference type="PROSITE" id="PS50093">
    <property type="entry name" value="PKD"/>
    <property type="match status" value="1"/>
</dbReference>
<feature type="domain" description="PA14" evidence="4">
    <location>
        <begin position="1356"/>
        <end position="1513"/>
    </location>
</feature>
<dbReference type="InterPro" id="IPR013783">
    <property type="entry name" value="Ig-like_fold"/>
</dbReference>
<keyword evidence="6" id="KW-1185">Reference proteome</keyword>
<dbReference type="Pfam" id="PF22352">
    <property type="entry name" value="K319L-like_PKD"/>
    <property type="match status" value="3"/>
</dbReference>
<keyword evidence="1 2" id="KW-0732">Signal</keyword>
<accession>A0A4R7S0L6</accession>
<dbReference type="PROSITE" id="PS51820">
    <property type="entry name" value="PA14"/>
    <property type="match status" value="6"/>
</dbReference>
<dbReference type="RefSeq" id="WP_133795373.1">
    <property type="nucleotide sequence ID" value="NZ_SOCA01000003.1"/>
</dbReference>
<dbReference type="PANTHER" id="PTHR46769:SF2">
    <property type="entry name" value="FIBROCYSTIN-L ISOFORM 2 PRECURSOR-RELATED"/>
    <property type="match status" value="1"/>
</dbReference>
<dbReference type="InterPro" id="IPR000601">
    <property type="entry name" value="PKD_dom"/>
</dbReference>
<protein>
    <submittedName>
        <fullName evidence="5">PA14 domain-containing protein</fullName>
    </submittedName>
</protein>
<feature type="domain" description="PA14" evidence="4">
    <location>
        <begin position="283"/>
        <end position="440"/>
    </location>
</feature>
<reference evidence="5 6" key="1">
    <citation type="submission" date="2019-03" db="EMBL/GenBank/DDBJ databases">
        <title>Genomic Encyclopedia of Archaeal and Bacterial Type Strains, Phase II (KMG-II): from individual species to whole genera.</title>
        <authorList>
            <person name="Goeker M."/>
        </authorList>
    </citation>
    <scope>NUCLEOTIDE SEQUENCE [LARGE SCALE GENOMIC DNA]</scope>
    <source>
        <strain evidence="5 6">ATCC 25309</strain>
    </source>
</reference>
<gene>
    <name evidence="5" type="ORF">EI77_02321</name>
</gene>